<evidence type="ECO:0000259" key="2">
    <source>
        <dbReference type="Pfam" id="PF01882"/>
    </source>
</evidence>
<dbReference type="AlphaFoldDB" id="A0A098LJY7"/>
<feature type="domain" description="DUF58" evidence="2">
    <location>
        <begin position="203"/>
        <end position="370"/>
    </location>
</feature>
<comment type="caution">
    <text evidence="3">The sequence shown here is derived from an EMBL/GenBank/DDBJ whole genome shotgun (WGS) entry which is preliminary data.</text>
</comment>
<reference evidence="3 4" key="1">
    <citation type="submission" date="2014-09" db="EMBL/GenBank/DDBJ databases">
        <title>Sporocytophaga myxococcoides PG-01 genome sequencing.</title>
        <authorList>
            <person name="Liu L."/>
            <person name="Gao P.J."/>
            <person name="Chen G.J."/>
            <person name="Wang L.S."/>
        </authorList>
    </citation>
    <scope>NUCLEOTIDE SEQUENCE [LARGE SCALE GENOMIC DNA]</scope>
    <source>
        <strain evidence="3 4">PG-01</strain>
    </source>
</reference>
<keyword evidence="4" id="KW-1185">Reference proteome</keyword>
<keyword evidence="1" id="KW-0812">Transmembrane</keyword>
<accession>A0A098LJY7</accession>
<dbReference type="InterPro" id="IPR002881">
    <property type="entry name" value="DUF58"/>
</dbReference>
<feature type="transmembrane region" description="Helical" evidence="1">
    <location>
        <begin position="33"/>
        <end position="56"/>
    </location>
</feature>
<name>A0A098LJY7_9BACT</name>
<keyword evidence="1" id="KW-0472">Membrane</keyword>
<keyword evidence="1" id="KW-1133">Transmembrane helix</keyword>
<evidence type="ECO:0000256" key="1">
    <source>
        <dbReference type="SAM" id="Phobius"/>
    </source>
</evidence>
<dbReference type="OrthoDB" id="845740at2"/>
<gene>
    <name evidence="3" type="ORF">MYP_4470</name>
</gene>
<sequence length="444" mass="51738">MKLLKSLYFNLLFFFLIGSNVVFYILAFFFPFLLLPASFTLVCLLIILSIDIAILYRMKAGIEAGRICSERFSNGDENQIVIKIKNKYPFTIKTTIIDEIPFQFQKRDFEIHETLKSGHDKEISYSLRPVKRGEYNFGSLNIYAQSPFRLIKRKYMFDGALNVKVYPSFLQMHKYELLAFTDKLRDQGIKKLRKLGHNLEFEQIRDYSLGDDIRSINWRATARKGHLMVNQYQDEKAQDIYSIIDKGRTMKMPFNGMTLLDYSINSSLVMSNIAMKKDDKAGLAIFSNKVTAFVKADRVSTQLNTISETLYKEKTAYPEHDFASLYVYLSRKISRRSLLMIYTNFEGITSARRQLSYLKKLSSRHLVVVIFFENTELSKVVNATNSASLEEIYTKTIAEKFLYEKRQITIEFQKYGIYTIYTSPEALTVNTINKYLELKSRNLI</sequence>
<dbReference type="EMBL" id="BBLT01000011">
    <property type="protein sequence ID" value="GAL87240.1"/>
    <property type="molecule type" value="Genomic_DNA"/>
</dbReference>
<dbReference type="RefSeq" id="WP_045468257.1">
    <property type="nucleotide sequence ID" value="NZ_BBLT01000011.1"/>
</dbReference>
<evidence type="ECO:0000313" key="3">
    <source>
        <dbReference type="EMBL" id="GAL87240.1"/>
    </source>
</evidence>
<protein>
    <recommendedName>
        <fullName evidence="2">DUF58 domain-containing protein</fullName>
    </recommendedName>
</protein>
<evidence type="ECO:0000313" key="4">
    <source>
        <dbReference type="Proteomes" id="UP000030185"/>
    </source>
</evidence>
<dbReference type="PANTHER" id="PTHR33608">
    <property type="entry name" value="BLL2464 PROTEIN"/>
    <property type="match status" value="1"/>
</dbReference>
<dbReference type="Proteomes" id="UP000030185">
    <property type="component" value="Unassembled WGS sequence"/>
</dbReference>
<dbReference type="eggNOG" id="COG1721">
    <property type="taxonomic scope" value="Bacteria"/>
</dbReference>
<dbReference type="PANTHER" id="PTHR33608:SF3">
    <property type="entry name" value="SLR2013 PROTEIN"/>
    <property type="match status" value="1"/>
</dbReference>
<proteinExistence type="predicted"/>
<dbReference type="Pfam" id="PF01882">
    <property type="entry name" value="DUF58"/>
    <property type="match status" value="1"/>
</dbReference>
<dbReference type="STRING" id="153721.MYP_4470"/>
<feature type="transmembrane region" description="Helical" evidence="1">
    <location>
        <begin position="7"/>
        <end position="27"/>
    </location>
</feature>
<organism evidence="3 4">
    <name type="scientific">Sporocytophaga myxococcoides</name>
    <dbReference type="NCBI Taxonomy" id="153721"/>
    <lineage>
        <taxon>Bacteria</taxon>
        <taxon>Pseudomonadati</taxon>
        <taxon>Bacteroidota</taxon>
        <taxon>Cytophagia</taxon>
        <taxon>Cytophagales</taxon>
        <taxon>Cytophagaceae</taxon>
        <taxon>Sporocytophaga</taxon>
    </lineage>
</organism>